<keyword evidence="2" id="KW-1185">Reference proteome</keyword>
<organism evidence="1 2">
    <name type="scientific">Pediococcus parvulus</name>
    <dbReference type="NCBI Taxonomy" id="54062"/>
    <lineage>
        <taxon>Bacteria</taxon>
        <taxon>Bacillati</taxon>
        <taxon>Bacillota</taxon>
        <taxon>Bacilli</taxon>
        <taxon>Lactobacillales</taxon>
        <taxon>Lactobacillaceae</taxon>
        <taxon>Pediococcus</taxon>
    </lineage>
</organism>
<sequence length="85" mass="10065">MVAINMLTRFKIGMLVKCKKCDDLDYPFIGKIMNILRTKLVIEILQVNYRERYKAALIQYNTVVEAKNCIPIRLLRVNINKENYK</sequence>
<name>A0ABX2UF51_9LACO</name>
<accession>A0ABX2UF51</accession>
<dbReference type="Proteomes" id="UP000077280">
    <property type="component" value="Unassembled WGS sequence"/>
</dbReference>
<dbReference type="EMBL" id="LXND01000066">
    <property type="protein sequence ID" value="OAD63569.1"/>
    <property type="molecule type" value="Genomic_DNA"/>
</dbReference>
<gene>
    <name evidence="1" type="ORF">A7K95_08860</name>
</gene>
<reference evidence="1 2" key="1">
    <citation type="submission" date="2016-05" db="EMBL/GenBank/DDBJ databases">
        <title>Draft genome sequence of Pediococcus parvulus 2.6, a probiotic beta-glucan producer strain.</title>
        <authorList>
            <person name="Mohedano M.L."/>
            <person name="Perez-Ramos A."/>
            <person name="Duenas M.T."/>
            <person name="Lamontanara A."/>
            <person name="Orru L."/>
            <person name="Spano G."/>
            <person name="Capozzi V."/>
            <person name="Lopez P."/>
        </authorList>
    </citation>
    <scope>NUCLEOTIDE SEQUENCE [LARGE SCALE GENOMIC DNA]</scope>
    <source>
        <strain evidence="1 2">2.6</strain>
    </source>
</reference>
<evidence type="ECO:0000313" key="2">
    <source>
        <dbReference type="Proteomes" id="UP000077280"/>
    </source>
</evidence>
<evidence type="ECO:0000313" key="1">
    <source>
        <dbReference type="EMBL" id="OAD63569.1"/>
    </source>
</evidence>
<proteinExistence type="predicted"/>
<comment type="caution">
    <text evidence="1">The sequence shown here is derived from an EMBL/GenBank/DDBJ whole genome shotgun (WGS) entry which is preliminary data.</text>
</comment>
<protein>
    <submittedName>
        <fullName evidence="1">Uncharacterized protein</fullName>
    </submittedName>
</protein>